<organism evidence="1 2">
    <name type="scientific">Asbolus verrucosus</name>
    <name type="common">Desert ironclad beetle</name>
    <dbReference type="NCBI Taxonomy" id="1661398"/>
    <lineage>
        <taxon>Eukaryota</taxon>
        <taxon>Metazoa</taxon>
        <taxon>Ecdysozoa</taxon>
        <taxon>Arthropoda</taxon>
        <taxon>Hexapoda</taxon>
        <taxon>Insecta</taxon>
        <taxon>Pterygota</taxon>
        <taxon>Neoptera</taxon>
        <taxon>Endopterygota</taxon>
        <taxon>Coleoptera</taxon>
        <taxon>Polyphaga</taxon>
        <taxon>Cucujiformia</taxon>
        <taxon>Tenebrionidae</taxon>
        <taxon>Pimeliinae</taxon>
        <taxon>Asbolus</taxon>
    </lineage>
</organism>
<feature type="non-terminal residue" evidence="1">
    <location>
        <position position="1"/>
    </location>
</feature>
<dbReference type="PANTHER" id="PTHR35450:SF2">
    <property type="entry name" value="REVERSE TRANSCRIPTASE DOMAIN-CONTAINING PROTEIN"/>
    <property type="match status" value="1"/>
</dbReference>
<comment type="caution">
    <text evidence="1">The sequence shown here is derived from an EMBL/GenBank/DDBJ whole genome shotgun (WGS) entry which is preliminary data.</text>
</comment>
<dbReference type="AlphaFoldDB" id="A0A482VAQ6"/>
<accession>A0A482VAQ6</accession>
<dbReference type="EMBL" id="QDEB01120547">
    <property type="protein sequence ID" value="RZB40270.1"/>
    <property type="molecule type" value="Genomic_DNA"/>
</dbReference>
<reference evidence="1 2" key="1">
    <citation type="submission" date="2017-03" db="EMBL/GenBank/DDBJ databases">
        <title>Genome of the blue death feigning beetle - Asbolus verrucosus.</title>
        <authorList>
            <person name="Rider S.D."/>
        </authorList>
    </citation>
    <scope>NUCLEOTIDE SEQUENCE [LARGE SCALE GENOMIC DNA]</scope>
    <source>
        <strain evidence="1">Butters</strain>
        <tissue evidence="1">Head and leg muscle</tissue>
    </source>
</reference>
<feature type="non-terminal residue" evidence="1">
    <location>
        <position position="217"/>
    </location>
</feature>
<dbReference type="OrthoDB" id="5962029at2759"/>
<dbReference type="Proteomes" id="UP000292052">
    <property type="component" value="Unassembled WGS sequence"/>
</dbReference>
<evidence type="ECO:0000313" key="1">
    <source>
        <dbReference type="EMBL" id="RZB40270.1"/>
    </source>
</evidence>
<evidence type="ECO:0000313" key="2">
    <source>
        <dbReference type="Proteomes" id="UP000292052"/>
    </source>
</evidence>
<gene>
    <name evidence="1" type="ORF">BDFB_013004</name>
</gene>
<protein>
    <submittedName>
        <fullName evidence="1">Uncharacterized protein</fullName>
    </submittedName>
</protein>
<proteinExistence type="predicted"/>
<sequence length="217" mass="25181">PLLQVAARNDEGFTQLRLSKRERPVTLDDETEKQITWKNKVLHGKYPKILNSAIIDKEESLKWLNKVNLHPETEGFIIAIQDSIKHTFNYEKYILKQSVVDVVEKCASPNETIDYITAGCPVFSNNAYLCRHNQMAKLIHSQLALKHQLIEKLLYWDRLIVTDKTVDFIRPDILFIDKKSKCGKIIDIACPLSSNIEKTEMDKKRKYENLSIEVKLI</sequence>
<keyword evidence="2" id="KW-1185">Reference proteome</keyword>
<dbReference type="PANTHER" id="PTHR35450">
    <property type="entry name" value="REVERSE TRANSCRIPTASE DOMAIN-CONTAINING PROTEIN"/>
    <property type="match status" value="1"/>
</dbReference>
<name>A0A482VAQ6_ASBVE</name>